<dbReference type="KEGG" id="dwd:DSCW_19010"/>
<dbReference type="AlphaFoldDB" id="A0A5K7Z7N1"/>
<organism evidence="1 2">
    <name type="scientific">Desulfosarcina widdelii</name>
    <dbReference type="NCBI Taxonomy" id="947919"/>
    <lineage>
        <taxon>Bacteria</taxon>
        <taxon>Pseudomonadati</taxon>
        <taxon>Thermodesulfobacteriota</taxon>
        <taxon>Desulfobacteria</taxon>
        <taxon>Desulfobacterales</taxon>
        <taxon>Desulfosarcinaceae</taxon>
        <taxon>Desulfosarcina</taxon>
    </lineage>
</organism>
<sequence>MAFTRNFHRKLNFAFTQCHGILDDNSLRIHILSYNIEAKGMKNIREIADARKLDNASKITVKGLLELSELANERAAGKDGLLAIVVPDNPMFEKMAELYGYAIGDQKKETRSFRDPREALAWLGYEGNDIEKLLRFMRRHQV</sequence>
<dbReference type="Proteomes" id="UP000427769">
    <property type="component" value="Chromosome"/>
</dbReference>
<proteinExistence type="predicted"/>
<name>A0A5K7Z7N1_9BACT</name>
<dbReference type="EMBL" id="AP021875">
    <property type="protein sequence ID" value="BBO74484.1"/>
    <property type="molecule type" value="Genomic_DNA"/>
</dbReference>
<protein>
    <submittedName>
        <fullName evidence="1">Uncharacterized protein</fullName>
    </submittedName>
</protein>
<gene>
    <name evidence="1" type="ORF">DSCW_19010</name>
</gene>
<dbReference type="OrthoDB" id="9342845at2"/>
<accession>A0A5K7Z7N1</accession>
<evidence type="ECO:0000313" key="2">
    <source>
        <dbReference type="Proteomes" id="UP000427769"/>
    </source>
</evidence>
<dbReference type="RefSeq" id="WP_155303510.1">
    <property type="nucleotide sequence ID" value="NZ_AP021875.1"/>
</dbReference>
<keyword evidence="2" id="KW-1185">Reference proteome</keyword>
<evidence type="ECO:0000313" key="1">
    <source>
        <dbReference type="EMBL" id="BBO74484.1"/>
    </source>
</evidence>
<reference evidence="1 2" key="1">
    <citation type="submission" date="2019-11" db="EMBL/GenBank/DDBJ databases">
        <title>Comparative genomics of hydrocarbon-degrading Desulfosarcina strains.</title>
        <authorList>
            <person name="Watanabe M."/>
            <person name="Kojima H."/>
            <person name="Fukui M."/>
        </authorList>
    </citation>
    <scope>NUCLEOTIDE SEQUENCE [LARGE SCALE GENOMIC DNA]</scope>
    <source>
        <strain evidence="1 2">PP31</strain>
    </source>
</reference>